<evidence type="ECO:0000259" key="1">
    <source>
        <dbReference type="Pfam" id="PF13699"/>
    </source>
</evidence>
<evidence type="ECO:0000313" key="2">
    <source>
        <dbReference type="EMBL" id="ELY91130.1"/>
    </source>
</evidence>
<dbReference type="RefSeq" id="WP_006653318.1">
    <property type="nucleotide sequence ID" value="NZ_AOIM01000033.1"/>
</dbReference>
<dbReference type="EMBL" id="AOIM01000033">
    <property type="protein sequence ID" value="ELY91130.1"/>
    <property type="molecule type" value="Genomic_DNA"/>
</dbReference>
<gene>
    <name evidence="2" type="ORF">C483_10611</name>
</gene>
<sequence length="126" mass="13636">MIDVGGEDQPLGGTIQRALKGTGTSQDEVPNTVLNVLGDGGQSLDQPIQRALEERMDADFLNVRIHPGTRTVEVADVIAAAALGDATASTVIDEVVSLFDGQLQALVFEVHQERWIDDRRRARQSD</sequence>
<dbReference type="PATRIC" id="fig|1227493.4.peg.2113"/>
<dbReference type="InterPro" id="IPR025295">
    <property type="entry name" value="eCIS_core_dom"/>
</dbReference>
<organism evidence="2 3">
    <name type="scientific">Natrialba hulunbeirensis JCM 10989</name>
    <dbReference type="NCBI Taxonomy" id="1227493"/>
    <lineage>
        <taxon>Archaea</taxon>
        <taxon>Methanobacteriati</taxon>
        <taxon>Methanobacteriota</taxon>
        <taxon>Stenosarchaea group</taxon>
        <taxon>Halobacteria</taxon>
        <taxon>Halobacteriales</taxon>
        <taxon>Natrialbaceae</taxon>
        <taxon>Natrialba</taxon>
    </lineage>
</organism>
<evidence type="ECO:0000313" key="3">
    <source>
        <dbReference type="Proteomes" id="UP000011519"/>
    </source>
</evidence>
<keyword evidence="3" id="KW-1185">Reference proteome</keyword>
<accession>L9ZXA6</accession>
<dbReference type="AlphaFoldDB" id="L9ZXA6"/>
<protein>
    <recommendedName>
        <fullName evidence="1">eCIS core domain-containing protein</fullName>
    </recommendedName>
</protein>
<dbReference type="Proteomes" id="UP000011519">
    <property type="component" value="Unassembled WGS sequence"/>
</dbReference>
<dbReference type="Pfam" id="PF13699">
    <property type="entry name" value="eCIS_core"/>
    <property type="match status" value="1"/>
</dbReference>
<dbReference type="STRING" id="1227493.C483_10611"/>
<name>L9ZXA6_9EURY</name>
<dbReference type="OrthoDB" id="377341at2157"/>
<reference evidence="2 3" key="1">
    <citation type="journal article" date="2014" name="PLoS Genet.">
        <title>Phylogenetically driven sequencing of extremely halophilic archaea reveals strategies for static and dynamic osmo-response.</title>
        <authorList>
            <person name="Becker E.A."/>
            <person name="Seitzer P.M."/>
            <person name="Tritt A."/>
            <person name="Larsen D."/>
            <person name="Krusor M."/>
            <person name="Yao A.I."/>
            <person name="Wu D."/>
            <person name="Madern D."/>
            <person name="Eisen J.A."/>
            <person name="Darling A.E."/>
            <person name="Facciotti M.T."/>
        </authorList>
    </citation>
    <scope>NUCLEOTIDE SEQUENCE [LARGE SCALE GENOMIC DNA]</scope>
    <source>
        <strain evidence="2 3">JCM 10989</strain>
    </source>
</reference>
<feature type="domain" description="eCIS core" evidence="1">
    <location>
        <begin position="44"/>
        <end position="83"/>
    </location>
</feature>
<proteinExistence type="predicted"/>
<comment type="caution">
    <text evidence="2">The sequence shown here is derived from an EMBL/GenBank/DDBJ whole genome shotgun (WGS) entry which is preliminary data.</text>
</comment>